<name>A0ABT7MXD3_9MICO</name>
<reference evidence="9 10" key="1">
    <citation type="submission" date="2023-06" db="EMBL/GenBank/DDBJ databases">
        <title>Microbacterium sp. nov., isolated from a waste landfill.</title>
        <authorList>
            <person name="Wen W."/>
        </authorList>
    </citation>
    <scope>NUCLEOTIDE SEQUENCE [LARGE SCALE GENOMIC DNA]</scope>
    <source>
        <strain evidence="9 10">ASV49</strain>
    </source>
</reference>
<gene>
    <name evidence="9" type="ORF">QSV35_07165</name>
</gene>
<feature type="transmembrane region" description="Helical" evidence="7">
    <location>
        <begin position="78"/>
        <end position="96"/>
    </location>
</feature>
<sequence>MTASEPLLGLRRSALAASHASRVRAPRSAWQQRLTHRLWVSDLLILTGVTFGTQLAWFGFADSEVVTRSDTPFNGIPYWMFSSILVVAWMWCLSLTDARGARVVGVGSLEYVRIVSASFRLFGTIAILAFIFHVDVARGYLLIALPVGVGVLALSRWVWRRWLVRRRTAGEYSAQAVLVGSTASVRHIARELASSPDAGYHVVGVCVDDRVIGSTLARDCDVPVLGDFEAIERVMASTGADTVIVTSGHDLPPERVKRLSWGLEAGRQSLVLAPSIIDIAGPRLHTRPVAGLPLIHVETPRFNPGQRIAKRSFDLVLSSLLILILSPLLLALAIAVRFSSDGPALFTQTRVGHNGQSFRMIKFRSMVPDAEALLPDLVARRDAGNEVLFKLIDDPRVTPLGRFMRRYSLDELPQLFNVFLGSMSLVGPRPSLPSEVSKYADHVHRRFMVKPGVTGAWQVGGRSTLTWQESVRLDLSYVENWSLAGDVVIMLKTFRAVMAPGGTAS</sequence>
<dbReference type="RefSeq" id="WP_286287977.1">
    <property type="nucleotide sequence ID" value="NZ_JASXSZ010000002.1"/>
</dbReference>
<proteinExistence type="inferred from homology"/>
<dbReference type="Pfam" id="PF13727">
    <property type="entry name" value="CoA_binding_3"/>
    <property type="match status" value="1"/>
</dbReference>
<accession>A0ABT7MXD3</accession>
<comment type="subcellular location">
    <subcellularLocation>
        <location evidence="1">Membrane</location>
        <topology evidence="1">Multi-pass membrane protein</topology>
    </subcellularLocation>
</comment>
<feature type="domain" description="Bacterial sugar transferase" evidence="8">
    <location>
        <begin position="310"/>
        <end position="498"/>
    </location>
</feature>
<feature type="transmembrane region" description="Helical" evidence="7">
    <location>
        <begin position="140"/>
        <end position="159"/>
    </location>
</feature>
<protein>
    <submittedName>
        <fullName evidence="9">Sugar transferase</fullName>
        <ecNumber evidence="9">2.7.8.-</ecNumber>
    </submittedName>
</protein>
<dbReference type="PANTHER" id="PTHR30576">
    <property type="entry name" value="COLANIC BIOSYNTHESIS UDP-GLUCOSE LIPID CARRIER TRANSFERASE"/>
    <property type="match status" value="1"/>
</dbReference>
<dbReference type="Pfam" id="PF02397">
    <property type="entry name" value="Bac_transf"/>
    <property type="match status" value="1"/>
</dbReference>
<keyword evidence="10" id="KW-1185">Reference proteome</keyword>
<keyword evidence="5 7" id="KW-1133">Transmembrane helix</keyword>
<dbReference type="GO" id="GO:0016740">
    <property type="term" value="F:transferase activity"/>
    <property type="evidence" value="ECO:0007669"/>
    <property type="project" value="UniProtKB-KW"/>
</dbReference>
<evidence type="ECO:0000256" key="7">
    <source>
        <dbReference type="SAM" id="Phobius"/>
    </source>
</evidence>
<evidence type="ECO:0000259" key="8">
    <source>
        <dbReference type="Pfam" id="PF02397"/>
    </source>
</evidence>
<keyword evidence="4 7" id="KW-0812">Transmembrane</keyword>
<dbReference type="NCBIfam" id="TIGR03025">
    <property type="entry name" value="EPS_sugtrans"/>
    <property type="match status" value="1"/>
</dbReference>
<evidence type="ECO:0000313" key="9">
    <source>
        <dbReference type="EMBL" id="MDL9979107.1"/>
    </source>
</evidence>
<evidence type="ECO:0000256" key="3">
    <source>
        <dbReference type="ARBA" id="ARBA00022679"/>
    </source>
</evidence>
<dbReference type="InterPro" id="IPR003362">
    <property type="entry name" value="Bact_transf"/>
</dbReference>
<feature type="transmembrane region" description="Helical" evidence="7">
    <location>
        <begin position="117"/>
        <end position="134"/>
    </location>
</feature>
<dbReference type="PANTHER" id="PTHR30576:SF10">
    <property type="entry name" value="SLL5057 PROTEIN"/>
    <property type="match status" value="1"/>
</dbReference>
<evidence type="ECO:0000256" key="4">
    <source>
        <dbReference type="ARBA" id="ARBA00022692"/>
    </source>
</evidence>
<dbReference type="Gene3D" id="3.40.50.720">
    <property type="entry name" value="NAD(P)-binding Rossmann-like Domain"/>
    <property type="match status" value="1"/>
</dbReference>
<dbReference type="InterPro" id="IPR017475">
    <property type="entry name" value="EPS_sugar_tfrase"/>
</dbReference>
<dbReference type="EMBL" id="JASXSZ010000002">
    <property type="protein sequence ID" value="MDL9979107.1"/>
    <property type="molecule type" value="Genomic_DNA"/>
</dbReference>
<keyword evidence="6 7" id="KW-0472">Membrane</keyword>
<evidence type="ECO:0000256" key="1">
    <source>
        <dbReference type="ARBA" id="ARBA00004141"/>
    </source>
</evidence>
<evidence type="ECO:0000256" key="2">
    <source>
        <dbReference type="ARBA" id="ARBA00006464"/>
    </source>
</evidence>
<evidence type="ECO:0000256" key="5">
    <source>
        <dbReference type="ARBA" id="ARBA00022989"/>
    </source>
</evidence>
<organism evidence="9 10">
    <name type="scientific">Microbacterium candidum</name>
    <dbReference type="NCBI Taxonomy" id="3041922"/>
    <lineage>
        <taxon>Bacteria</taxon>
        <taxon>Bacillati</taxon>
        <taxon>Actinomycetota</taxon>
        <taxon>Actinomycetes</taxon>
        <taxon>Micrococcales</taxon>
        <taxon>Microbacteriaceae</taxon>
        <taxon>Microbacterium</taxon>
    </lineage>
</organism>
<feature type="transmembrane region" description="Helical" evidence="7">
    <location>
        <begin position="38"/>
        <end position="58"/>
    </location>
</feature>
<evidence type="ECO:0000256" key="6">
    <source>
        <dbReference type="ARBA" id="ARBA00023136"/>
    </source>
</evidence>
<evidence type="ECO:0000313" key="10">
    <source>
        <dbReference type="Proteomes" id="UP001235064"/>
    </source>
</evidence>
<dbReference type="EC" id="2.7.8.-" evidence="9"/>
<comment type="caution">
    <text evidence="9">The sequence shown here is derived from an EMBL/GenBank/DDBJ whole genome shotgun (WGS) entry which is preliminary data.</text>
</comment>
<comment type="similarity">
    <text evidence="2">Belongs to the bacterial sugar transferase family.</text>
</comment>
<keyword evidence="3 9" id="KW-0808">Transferase</keyword>
<feature type="transmembrane region" description="Helical" evidence="7">
    <location>
        <begin position="315"/>
        <end position="336"/>
    </location>
</feature>
<dbReference type="Proteomes" id="UP001235064">
    <property type="component" value="Unassembled WGS sequence"/>
</dbReference>